<reference evidence="1 2" key="1">
    <citation type="submission" date="2024-02" db="EMBL/GenBank/DDBJ databases">
        <authorList>
            <person name="Chen Y."/>
            <person name="Shah S."/>
            <person name="Dougan E. K."/>
            <person name="Thang M."/>
            <person name="Chan C."/>
        </authorList>
    </citation>
    <scope>NUCLEOTIDE SEQUENCE [LARGE SCALE GENOMIC DNA]</scope>
</reference>
<protein>
    <submittedName>
        <fullName evidence="1">MYND-type domain-containing protein</fullName>
    </submittedName>
</protein>
<accession>A0ABP0KDJ1</accession>
<dbReference type="Proteomes" id="UP001642464">
    <property type="component" value="Unassembled WGS sequence"/>
</dbReference>
<dbReference type="EMBL" id="CAXAMM010010746">
    <property type="protein sequence ID" value="CAK9024099.1"/>
    <property type="molecule type" value="Genomic_DNA"/>
</dbReference>
<keyword evidence="2" id="KW-1185">Reference proteome</keyword>
<sequence length="149" mass="16644">MPATPLPSSEDPRFKPLVQLNRWTVDGSHFEDFPHQPEANPGSFVVSLNACCQGGRGFRSPATSRDAEPPSGYVFYVDGDDRWAFWVGDGHYWSGVQGPPMEPRMTQLQGMYDAQLRTVPRSAEHRLRLAAQQKTAPIRCVRDVDSLAN</sequence>
<gene>
    <name evidence="1" type="ORF">SCF082_LOCUS16472</name>
</gene>
<name>A0ABP0KDJ1_9DINO</name>
<comment type="caution">
    <text evidence="1">The sequence shown here is derived from an EMBL/GenBank/DDBJ whole genome shotgun (WGS) entry which is preliminary data.</text>
</comment>
<organism evidence="1 2">
    <name type="scientific">Durusdinium trenchii</name>
    <dbReference type="NCBI Taxonomy" id="1381693"/>
    <lineage>
        <taxon>Eukaryota</taxon>
        <taxon>Sar</taxon>
        <taxon>Alveolata</taxon>
        <taxon>Dinophyceae</taxon>
        <taxon>Suessiales</taxon>
        <taxon>Symbiodiniaceae</taxon>
        <taxon>Durusdinium</taxon>
    </lineage>
</organism>
<evidence type="ECO:0000313" key="2">
    <source>
        <dbReference type="Proteomes" id="UP001642464"/>
    </source>
</evidence>
<evidence type="ECO:0000313" key="1">
    <source>
        <dbReference type="EMBL" id="CAK9024099.1"/>
    </source>
</evidence>
<proteinExistence type="predicted"/>